<accession>X1KC91</accession>
<feature type="transmembrane region" description="Helical" evidence="1">
    <location>
        <begin position="69"/>
        <end position="89"/>
    </location>
</feature>
<keyword evidence="1" id="KW-0472">Membrane</keyword>
<dbReference type="InterPro" id="IPR026898">
    <property type="entry name" value="PrsW"/>
</dbReference>
<feature type="non-terminal residue" evidence="2">
    <location>
        <position position="200"/>
    </location>
</feature>
<keyword evidence="1" id="KW-0812">Transmembrane</keyword>
<comment type="caution">
    <text evidence="2">The sequence shown here is derived from an EMBL/GenBank/DDBJ whole genome shotgun (WGS) entry which is preliminary data.</text>
</comment>
<dbReference type="AlphaFoldDB" id="X1KC91"/>
<sequence length="200" mass="21789">AAVSFIQIPLQIWTGQALNHFWSEEVLLSWILLAGIPQILLSGLVQEGAKLVPVVICWWRSGKIIDPKLGLAIGAVAGAGFGIFEAQWVHNTIFASGWTWEAVQTGGVMALAGFWERFFAVAAHTAFSALAGYGLAKGWGWQFYLIASCLHGLLNYSAVLLQSGLFTVIYLEIYAAVVAVLVTAWALWLRWRKTGGYSSS</sequence>
<feature type="transmembrane region" description="Helical" evidence="1">
    <location>
        <begin position="143"/>
        <end position="162"/>
    </location>
</feature>
<dbReference type="Pfam" id="PF13367">
    <property type="entry name" value="PrsW-protease"/>
    <property type="match status" value="1"/>
</dbReference>
<feature type="transmembrane region" description="Helical" evidence="1">
    <location>
        <begin position="27"/>
        <end position="45"/>
    </location>
</feature>
<proteinExistence type="predicted"/>
<reference evidence="2" key="1">
    <citation type="journal article" date="2014" name="Front. Microbiol.">
        <title>High frequency of phylogenetically diverse reductive dehalogenase-homologous genes in deep subseafloor sedimentary metagenomes.</title>
        <authorList>
            <person name="Kawai M."/>
            <person name="Futagami T."/>
            <person name="Toyoda A."/>
            <person name="Takaki Y."/>
            <person name="Nishi S."/>
            <person name="Hori S."/>
            <person name="Arai W."/>
            <person name="Tsubouchi T."/>
            <person name="Morono Y."/>
            <person name="Uchiyama I."/>
            <person name="Ito T."/>
            <person name="Fujiyama A."/>
            <person name="Inagaki F."/>
            <person name="Takami H."/>
        </authorList>
    </citation>
    <scope>NUCLEOTIDE SEQUENCE</scope>
    <source>
        <strain evidence="2">Expedition CK06-06</strain>
    </source>
</reference>
<evidence type="ECO:0000313" key="2">
    <source>
        <dbReference type="EMBL" id="GAI04627.1"/>
    </source>
</evidence>
<feature type="transmembrane region" description="Helical" evidence="1">
    <location>
        <begin position="118"/>
        <end position="136"/>
    </location>
</feature>
<feature type="transmembrane region" description="Helical" evidence="1">
    <location>
        <begin position="168"/>
        <end position="189"/>
    </location>
</feature>
<keyword evidence="1" id="KW-1133">Transmembrane helix</keyword>
<dbReference type="EMBL" id="BARV01012511">
    <property type="protein sequence ID" value="GAI04627.1"/>
    <property type="molecule type" value="Genomic_DNA"/>
</dbReference>
<evidence type="ECO:0008006" key="3">
    <source>
        <dbReference type="Google" id="ProtNLM"/>
    </source>
</evidence>
<protein>
    <recommendedName>
        <fullName evidence="3">PrsW family intramembrane metalloprotease</fullName>
    </recommendedName>
</protein>
<dbReference type="GO" id="GO:0008233">
    <property type="term" value="F:peptidase activity"/>
    <property type="evidence" value="ECO:0007669"/>
    <property type="project" value="InterPro"/>
</dbReference>
<evidence type="ECO:0000256" key="1">
    <source>
        <dbReference type="SAM" id="Phobius"/>
    </source>
</evidence>
<feature type="non-terminal residue" evidence="2">
    <location>
        <position position="1"/>
    </location>
</feature>
<gene>
    <name evidence="2" type="ORF">S06H3_23131</name>
</gene>
<organism evidence="2">
    <name type="scientific">marine sediment metagenome</name>
    <dbReference type="NCBI Taxonomy" id="412755"/>
    <lineage>
        <taxon>unclassified sequences</taxon>
        <taxon>metagenomes</taxon>
        <taxon>ecological metagenomes</taxon>
    </lineage>
</organism>
<name>X1KC91_9ZZZZ</name>